<dbReference type="AlphaFoldDB" id="A0A0A7LID4"/>
<dbReference type="HOGENOM" id="CLU_590014_0_0_2"/>
<name>A0A0A7LID4_9ARCH</name>
<dbReference type="SMART" id="SM00635">
    <property type="entry name" value="BID_2"/>
    <property type="match status" value="1"/>
</dbReference>
<dbReference type="STRING" id="1577791.Mpt1_c14080"/>
<keyword evidence="2" id="KW-0472">Membrane</keyword>
<keyword evidence="5" id="KW-1185">Reference proteome</keyword>
<evidence type="ECO:0000313" key="5">
    <source>
        <dbReference type="Proteomes" id="UP000030787"/>
    </source>
</evidence>
<dbReference type="Proteomes" id="UP000030787">
    <property type="component" value="Chromosome"/>
</dbReference>
<dbReference type="InterPro" id="IPR013783">
    <property type="entry name" value="Ig-like_fold"/>
</dbReference>
<reference evidence="4 5" key="1">
    <citation type="journal article" date="2014" name="Appl. Environ. Microbiol.">
        <title>Comparative Genome Analysis of 'Candidatus Methanoplasma termitum' Indicates a New Mode of Energy Metabolism in the Seventh Order of Methanogens.</title>
        <authorList>
            <person name="Lang K."/>
            <person name="Schuldes J."/>
            <person name="Klingl A."/>
            <person name="Poehlein A."/>
            <person name="Daniel R."/>
            <person name="Brune A."/>
        </authorList>
    </citation>
    <scope>NUCLEOTIDE SEQUENCE [LARGE SCALE GENOMIC DNA]</scope>
    <source>
        <strain evidence="5">Mpt1</strain>
    </source>
</reference>
<sequence length="463" mass="47029">MQYIEITHAVTFDYADGTAAVTVTVSDGSTAAKPADPTRTGYTFAGWFNGTAAYVFSTPVTGDLTLTAHWIQITYTVTFDSDGGSSIVSATVNYGSAVAKPADPTKTGYTFAGWFNGAAAYDFSTILTGDITLTAHWTAVISVAPGITGPMTLTLAKNYTATSTGVYTITGTAPVTVAKTSGDAKITWDSGTMKLNIAAGLPVGTYVVVLTASNGTSPDATLTFTLTVQPGNSGTAVVISSVSVSPSTANVKTGSTQQFSASVKVSSGNPSKDVIWSISGNNNAGTTISSTGLLTIAAGETSTTIIVKATSLVDPAKSGTSSVSVSPASGNAGGKKLPDQIMVITSGDPASFVIDVPLSEFLYLSYNDSILPGENYVLTSGSTIITFTESYLNSLAPGTYVYNAVFNSGTANLTLTVEPAGAGPDNVSDSSNDSNVVLWVAIAVAAVLIVAGLAVAVSRRAKA</sequence>
<dbReference type="InterPro" id="IPR013378">
    <property type="entry name" value="InlB-like_B-rpt"/>
</dbReference>
<dbReference type="InterPro" id="IPR003343">
    <property type="entry name" value="Big_2"/>
</dbReference>
<keyword evidence="2" id="KW-0812">Transmembrane</keyword>
<dbReference type="OrthoDB" id="54164at2157"/>
<protein>
    <submittedName>
        <fullName evidence="4">Listeria-bacteroides repeat domain (List_Bact_rpt)</fullName>
    </submittedName>
</protein>
<dbReference type="NCBIfam" id="TIGR02543">
    <property type="entry name" value="List_Bact_rpt"/>
    <property type="match status" value="2"/>
</dbReference>
<feature type="transmembrane region" description="Helical" evidence="2">
    <location>
        <begin position="436"/>
        <end position="457"/>
    </location>
</feature>
<dbReference type="Gene3D" id="2.60.40.10">
    <property type="entry name" value="Immunoglobulins"/>
    <property type="match status" value="1"/>
</dbReference>
<organism evidence="4 5">
    <name type="scientific">Candidatus Methanoplasma termitum</name>
    <dbReference type="NCBI Taxonomy" id="1577791"/>
    <lineage>
        <taxon>Archaea</taxon>
        <taxon>Methanobacteriati</taxon>
        <taxon>Thermoplasmatota</taxon>
        <taxon>Thermoplasmata</taxon>
        <taxon>Methanomassiliicoccales</taxon>
        <taxon>Methanomassiliicoccaceae</taxon>
        <taxon>Candidatus Methanoplasma</taxon>
    </lineage>
</organism>
<dbReference type="KEGG" id="mear:Mpt1_c14080"/>
<dbReference type="RefSeq" id="WP_048113429.1">
    <property type="nucleotide sequence ID" value="NZ_CP010070.1"/>
</dbReference>
<dbReference type="EMBL" id="CP010070">
    <property type="protein sequence ID" value="AIZ57266.1"/>
    <property type="molecule type" value="Genomic_DNA"/>
</dbReference>
<dbReference type="InterPro" id="IPR042229">
    <property type="entry name" value="Listeria/Bacterioides_rpt_sf"/>
</dbReference>
<comment type="subcellular location">
    <subcellularLocation>
        <location evidence="1">Cell envelope</location>
    </subcellularLocation>
</comment>
<feature type="domain" description="BIG2" evidence="3">
    <location>
        <begin position="238"/>
        <end position="317"/>
    </location>
</feature>
<keyword evidence="2" id="KW-1133">Transmembrane helix</keyword>
<dbReference type="Gene3D" id="2.60.40.4270">
    <property type="entry name" value="Listeria-Bacteroides repeat domain"/>
    <property type="match status" value="2"/>
</dbReference>
<evidence type="ECO:0000313" key="4">
    <source>
        <dbReference type="EMBL" id="AIZ57266.1"/>
    </source>
</evidence>
<evidence type="ECO:0000256" key="2">
    <source>
        <dbReference type="SAM" id="Phobius"/>
    </source>
</evidence>
<dbReference type="Pfam" id="PF09479">
    <property type="entry name" value="Flg_new"/>
    <property type="match status" value="2"/>
</dbReference>
<gene>
    <name evidence="4" type="ORF">Mpt1_c14080</name>
</gene>
<dbReference type="Gene3D" id="2.60.40.1080">
    <property type="match status" value="1"/>
</dbReference>
<accession>A0A0A7LID4</accession>
<proteinExistence type="predicted"/>
<dbReference type="GeneID" id="24819066"/>
<evidence type="ECO:0000256" key="1">
    <source>
        <dbReference type="ARBA" id="ARBA00004196"/>
    </source>
</evidence>
<evidence type="ECO:0000259" key="3">
    <source>
        <dbReference type="SMART" id="SM00635"/>
    </source>
</evidence>